<dbReference type="AlphaFoldDB" id="A0A563EPL5"/>
<organism evidence="2 3">
    <name type="scientific">Lentzea tibetensis</name>
    <dbReference type="NCBI Taxonomy" id="2591470"/>
    <lineage>
        <taxon>Bacteria</taxon>
        <taxon>Bacillati</taxon>
        <taxon>Actinomycetota</taxon>
        <taxon>Actinomycetes</taxon>
        <taxon>Pseudonocardiales</taxon>
        <taxon>Pseudonocardiaceae</taxon>
        <taxon>Lentzea</taxon>
    </lineage>
</organism>
<sequence>MPTGRATRGPRPRNTRHHLTRTGSRRYAGQHETDDAVDGSPHQRAGTRPRSTRATGRAARCPPPYATPHHRHRAEHDYVVQHRLFRVVLASTSVAARGVLPMPGRRRLGTVVRWTQTPVRATGCTTTPCLVEPGR</sequence>
<feature type="compositionally biased region" description="Basic residues" evidence="1">
    <location>
        <begin position="8"/>
        <end position="24"/>
    </location>
</feature>
<reference evidence="2 3" key="1">
    <citation type="submission" date="2019-07" db="EMBL/GenBank/DDBJ databases">
        <title>Lentzea xizangensis sp. nov., isolated from Qinghai-Tibetan Plateau Soils.</title>
        <authorList>
            <person name="Huang J."/>
        </authorList>
    </citation>
    <scope>NUCLEOTIDE SEQUENCE [LARGE SCALE GENOMIC DNA]</scope>
    <source>
        <strain evidence="2 3">FXJ1.1311</strain>
    </source>
</reference>
<protein>
    <submittedName>
        <fullName evidence="2">Uncharacterized protein</fullName>
    </submittedName>
</protein>
<keyword evidence="3" id="KW-1185">Reference proteome</keyword>
<gene>
    <name evidence="2" type="ORF">FKR81_24610</name>
</gene>
<dbReference type="Proteomes" id="UP000316639">
    <property type="component" value="Unassembled WGS sequence"/>
</dbReference>
<comment type="caution">
    <text evidence="2">The sequence shown here is derived from an EMBL/GenBank/DDBJ whole genome shotgun (WGS) entry which is preliminary data.</text>
</comment>
<name>A0A563EPL5_9PSEU</name>
<evidence type="ECO:0000313" key="3">
    <source>
        <dbReference type="Proteomes" id="UP000316639"/>
    </source>
</evidence>
<dbReference type="RefSeq" id="WP_146354825.1">
    <property type="nucleotide sequence ID" value="NZ_VOBR01000016.1"/>
</dbReference>
<accession>A0A563EPL5</accession>
<dbReference type="EMBL" id="VOBR01000016">
    <property type="protein sequence ID" value="TWP49296.1"/>
    <property type="molecule type" value="Genomic_DNA"/>
</dbReference>
<proteinExistence type="predicted"/>
<evidence type="ECO:0000313" key="2">
    <source>
        <dbReference type="EMBL" id="TWP49296.1"/>
    </source>
</evidence>
<evidence type="ECO:0000256" key="1">
    <source>
        <dbReference type="SAM" id="MobiDB-lite"/>
    </source>
</evidence>
<feature type="region of interest" description="Disordered" evidence="1">
    <location>
        <begin position="1"/>
        <end position="72"/>
    </location>
</feature>